<gene>
    <name evidence="2" type="ORF">POM88_044556</name>
</gene>
<dbReference type="InterPro" id="IPR001810">
    <property type="entry name" value="F-box_dom"/>
</dbReference>
<dbReference type="Pfam" id="PF00646">
    <property type="entry name" value="F-box"/>
    <property type="match status" value="1"/>
</dbReference>
<dbReference type="CDD" id="cd22157">
    <property type="entry name" value="F-box_AtFBW1-like"/>
    <property type="match status" value="1"/>
</dbReference>
<dbReference type="NCBIfam" id="TIGR01640">
    <property type="entry name" value="F_box_assoc_1"/>
    <property type="match status" value="1"/>
</dbReference>
<reference evidence="2" key="1">
    <citation type="submission" date="2023-02" db="EMBL/GenBank/DDBJ databases">
        <title>Genome of toxic invasive species Heracleum sosnowskyi carries increased number of genes despite the absence of recent whole-genome duplications.</title>
        <authorList>
            <person name="Schelkunov M."/>
            <person name="Shtratnikova V."/>
            <person name="Makarenko M."/>
            <person name="Klepikova A."/>
            <person name="Omelchenko D."/>
            <person name="Novikova G."/>
            <person name="Obukhova E."/>
            <person name="Bogdanov V."/>
            <person name="Penin A."/>
            <person name="Logacheva M."/>
        </authorList>
    </citation>
    <scope>NUCLEOTIDE SEQUENCE</scope>
    <source>
        <strain evidence="2">Hsosn_3</strain>
        <tissue evidence="2">Leaf</tissue>
    </source>
</reference>
<name>A0AAD8H305_9APIA</name>
<dbReference type="SMART" id="SM00256">
    <property type="entry name" value="FBOX"/>
    <property type="match status" value="1"/>
</dbReference>
<dbReference type="InterPro" id="IPR013187">
    <property type="entry name" value="F-box-assoc_dom_typ3"/>
</dbReference>
<organism evidence="2 3">
    <name type="scientific">Heracleum sosnowskyi</name>
    <dbReference type="NCBI Taxonomy" id="360622"/>
    <lineage>
        <taxon>Eukaryota</taxon>
        <taxon>Viridiplantae</taxon>
        <taxon>Streptophyta</taxon>
        <taxon>Embryophyta</taxon>
        <taxon>Tracheophyta</taxon>
        <taxon>Spermatophyta</taxon>
        <taxon>Magnoliopsida</taxon>
        <taxon>eudicotyledons</taxon>
        <taxon>Gunneridae</taxon>
        <taxon>Pentapetalae</taxon>
        <taxon>asterids</taxon>
        <taxon>campanulids</taxon>
        <taxon>Apiales</taxon>
        <taxon>Apiaceae</taxon>
        <taxon>Apioideae</taxon>
        <taxon>apioid superclade</taxon>
        <taxon>Tordylieae</taxon>
        <taxon>Tordyliinae</taxon>
        <taxon>Heracleum</taxon>
    </lineage>
</organism>
<reference evidence="2" key="2">
    <citation type="submission" date="2023-05" db="EMBL/GenBank/DDBJ databases">
        <authorList>
            <person name="Schelkunov M.I."/>
        </authorList>
    </citation>
    <scope>NUCLEOTIDE SEQUENCE</scope>
    <source>
        <strain evidence="2">Hsosn_3</strain>
        <tissue evidence="2">Leaf</tissue>
    </source>
</reference>
<dbReference type="Gene3D" id="1.20.1280.50">
    <property type="match status" value="1"/>
</dbReference>
<dbReference type="InterPro" id="IPR036047">
    <property type="entry name" value="F-box-like_dom_sf"/>
</dbReference>
<dbReference type="PANTHER" id="PTHR31672">
    <property type="entry name" value="BNACNNG10540D PROTEIN"/>
    <property type="match status" value="1"/>
</dbReference>
<keyword evidence="3" id="KW-1185">Reference proteome</keyword>
<evidence type="ECO:0000313" key="3">
    <source>
        <dbReference type="Proteomes" id="UP001237642"/>
    </source>
</evidence>
<accession>A0AAD8H305</accession>
<sequence>MAITNSPPAGDILTEDLINEILLRLPVKSLLRCQLVSKTWFSLITNPSFVKSQLLHAIASSDANQTLIVKSEVSDTPISLLHVDSRQIVADLNFPYSQGEFESVPDCILVGSANGIVCVSIAVSETPPNQDWFFSSFANRKTNTYLWNPATRQSKVVPSFSICHDIRREALGFGFDPIDNDFKVVRVVSPPFSAEIYSVNSNAWREVPKPMDIPWNDDFDVCVNGFLCCTGMYGMMAFDLNKEVLNCAIKFPVCTFDARIIEFNDSIAVIVSMANESNDKINMWTLDDEACLCGGGVEASWTLMFSVDLDLLVQFVYSYFRNGDLLLMTDDDEWLVYDFYKKEARVVPVSINVYQTYKYTESLVSVPGFKQDNWNAGEDDN</sequence>
<dbReference type="Pfam" id="PF08268">
    <property type="entry name" value="FBA_3"/>
    <property type="match status" value="1"/>
</dbReference>
<dbReference type="AlphaFoldDB" id="A0AAD8H305"/>
<proteinExistence type="predicted"/>
<evidence type="ECO:0000259" key="1">
    <source>
        <dbReference type="SMART" id="SM00256"/>
    </source>
</evidence>
<evidence type="ECO:0000313" key="2">
    <source>
        <dbReference type="EMBL" id="KAK1360082.1"/>
    </source>
</evidence>
<comment type="caution">
    <text evidence="2">The sequence shown here is derived from an EMBL/GenBank/DDBJ whole genome shotgun (WGS) entry which is preliminary data.</text>
</comment>
<dbReference type="PANTHER" id="PTHR31672:SF13">
    <property type="entry name" value="F-BOX PROTEIN CPR30-LIKE"/>
    <property type="match status" value="1"/>
</dbReference>
<feature type="domain" description="F-box" evidence="1">
    <location>
        <begin position="13"/>
        <end position="52"/>
    </location>
</feature>
<dbReference type="InterPro" id="IPR050796">
    <property type="entry name" value="SCF_F-box_component"/>
</dbReference>
<protein>
    <submittedName>
        <fullName evidence="2">F-box domain-containing protein</fullName>
    </submittedName>
</protein>
<dbReference type="SUPFAM" id="SSF81383">
    <property type="entry name" value="F-box domain"/>
    <property type="match status" value="1"/>
</dbReference>
<dbReference type="EMBL" id="JAUIZM010000010">
    <property type="protein sequence ID" value="KAK1360082.1"/>
    <property type="molecule type" value="Genomic_DNA"/>
</dbReference>
<dbReference type="Proteomes" id="UP001237642">
    <property type="component" value="Unassembled WGS sequence"/>
</dbReference>
<dbReference type="InterPro" id="IPR017451">
    <property type="entry name" value="F-box-assoc_interact_dom"/>
</dbReference>